<evidence type="ECO:0000256" key="1">
    <source>
        <dbReference type="ARBA" id="ARBA00004651"/>
    </source>
</evidence>
<comment type="subcellular location">
    <subcellularLocation>
        <location evidence="1">Cell membrane</location>
        <topology evidence="1">Multi-pass membrane protein</topology>
    </subcellularLocation>
</comment>
<keyword evidence="2" id="KW-1003">Cell membrane</keyword>
<feature type="transmembrane region" description="Helical" evidence="6">
    <location>
        <begin position="202"/>
        <end position="221"/>
    </location>
</feature>
<evidence type="ECO:0000313" key="8">
    <source>
        <dbReference type="EMBL" id="MDF1611921.1"/>
    </source>
</evidence>
<dbReference type="InterPro" id="IPR019264">
    <property type="entry name" value="DUF2179"/>
</dbReference>
<dbReference type="EMBL" id="JARGDL010000008">
    <property type="protein sequence ID" value="MDF1611921.1"/>
    <property type="molecule type" value="Genomic_DNA"/>
</dbReference>
<keyword evidence="4 6" id="KW-1133">Transmembrane helix</keyword>
<evidence type="ECO:0000256" key="3">
    <source>
        <dbReference type="ARBA" id="ARBA00022692"/>
    </source>
</evidence>
<feature type="domain" description="DUF2179" evidence="7">
    <location>
        <begin position="250"/>
        <end position="304"/>
    </location>
</feature>
<keyword evidence="5 6" id="KW-0472">Membrane</keyword>
<dbReference type="AlphaFoldDB" id="A0AAE3NW09"/>
<dbReference type="InterPro" id="IPR051461">
    <property type="entry name" value="UPF0750_membrane"/>
</dbReference>
<evidence type="ECO:0000256" key="6">
    <source>
        <dbReference type="SAM" id="Phobius"/>
    </source>
</evidence>
<dbReference type="Pfam" id="PF10035">
    <property type="entry name" value="DUF2179"/>
    <property type="match status" value="1"/>
</dbReference>
<keyword evidence="9" id="KW-1185">Reference proteome</keyword>
<reference evidence="8" key="1">
    <citation type="submission" date="2023-03" db="EMBL/GenBank/DDBJ databases">
        <title>Stygiobacter electus gen. nov., sp. nov., facultatively anaerobic thermotolerant bacterium of the class Ignavibacteria from a well of Yessentuki mineral water deposit.</title>
        <authorList>
            <person name="Podosokorskaya O.A."/>
            <person name="Elcheninov A.G."/>
            <person name="Petrova N.F."/>
            <person name="Zavarzina D.G."/>
            <person name="Kublanov I.V."/>
            <person name="Merkel A.Y."/>
        </authorList>
    </citation>
    <scope>NUCLEOTIDE SEQUENCE</scope>
    <source>
        <strain evidence="8">09-Me</strain>
    </source>
</reference>
<evidence type="ECO:0000256" key="5">
    <source>
        <dbReference type="ARBA" id="ARBA00023136"/>
    </source>
</evidence>
<comment type="caution">
    <text evidence="8">The sequence shown here is derived from an EMBL/GenBank/DDBJ whole genome shotgun (WGS) entry which is preliminary data.</text>
</comment>
<dbReference type="Gene3D" id="3.30.70.120">
    <property type="match status" value="1"/>
</dbReference>
<feature type="transmembrane region" description="Helical" evidence="6">
    <location>
        <begin position="172"/>
        <end position="190"/>
    </location>
</feature>
<accession>A0AAE3NW09</accession>
<evidence type="ECO:0000259" key="7">
    <source>
        <dbReference type="Pfam" id="PF10035"/>
    </source>
</evidence>
<dbReference type="Proteomes" id="UP001221302">
    <property type="component" value="Unassembled WGS sequence"/>
</dbReference>
<gene>
    <name evidence="8" type="ORF">P0M35_07150</name>
</gene>
<dbReference type="PANTHER" id="PTHR33545:SF5">
    <property type="entry name" value="UPF0750 MEMBRANE PROTEIN YITT"/>
    <property type="match status" value="1"/>
</dbReference>
<feature type="transmembrane region" description="Helical" evidence="6">
    <location>
        <begin position="12"/>
        <end position="33"/>
    </location>
</feature>
<evidence type="ECO:0000313" key="9">
    <source>
        <dbReference type="Proteomes" id="UP001221302"/>
    </source>
</evidence>
<dbReference type="InterPro" id="IPR003740">
    <property type="entry name" value="YitT"/>
</dbReference>
<evidence type="ECO:0000256" key="2">
    <source>
        <dbReference type="ARBA" id="ARBA00022475"/>
    </source>
</evidence>
<dbReference type="RefSeq" id="WP_321535689.1">
    <property type="nucleotide sequence ID" value="NZ_JARGDL010000008.1"/>
</dbReference>
<evidence type="ECO:0000256" key="4">
    <source>
        <dbReference type="ARBA" id="ARBA00022989"/>
    </source>
</evidence>
<dbReference type="PIRSF" id="PIRSF006483">
    <property type="entry name" value="Membrane_protein_YitT"/>
    <property type="match status" value="1"/>
</dbReference>
<feature type="transmembrane region" description="Helical" evidence="6">
    <location>
        <begin position="126"/>
        <end position="145"/>
    </location>
</feature>
<dbReference type="InterPro" id="IPR015867">
    <property type="entry name" value="N-reg_PII/ATP_PRibTrfase_C"/>
</dbReference>
<sequence>MPSKFLKKFPIIDYTAIIFGSAIMAIGIGVFLVDAKVVPGGVSGLAMAFYYLSGNKIPVGILIWFLNIPLFIWGLKELGKEFGLRTFVGFSLSSLFIDFFRGDLPGFNYVRLQDSATVQDLLKNDFLFFILIGAVLVGVGLGIIFKFKGTTAGSDIVASIMHKRFGIKPGQSIMLIDFFVIALAGVIIELKGLSPEKPALSLTFYALFLLFVSSKLIDAIIDGFDYARAAYIISDKFKEIEDKILHDLGRGVTAVETRGAFRNVEREMLLTVVPLREVSRLVDLVKEIDPHAFVIIYNVHEVLGEGFRRRI</sequence>
<dbReference type="GO" id="GO:0005886">
    <property type="term" value="C:plasma membrane"/>
    <property type="evidence" value="ECO:0007669"/>
    <property type="project" value="UniProtKB-SubCell"/>
</dbReference>
<protein>
    <submittedName>
        <fullName evidence="8">YitT family protein</fullName>
    </submittedName>
</protein>
<name>A0AAE3NW09_9BACT</name>
<feature type="transmembrane region" description="Helical" evidence="6">
    <location>
        <begin position="57"/>
        <end position="75"/>
    </location>
</feature>
<keyword evidence="3 6" id="KW-0812">Transmembrane</keyword>
<dbReference type="PANTHER" id="PTHR33545">
    <property type="entry name" value="UPF0750 MEMBRANE PROTEIN YITT-RELATED"/>
    <property type="match status" value="1"/>
</dbReference>
<dbReference type="CDD" id="cd16380">
    <property type="entry name" value="YitT_C"/>
    <property type="match status" value="1"/>
</dbReference>
<dbReference type="Pfam" id="PF02588">
    <property type="entry name" value="YitT_membrane"/>
    <property type="match status" value="1"/>
</dbReference>
<proteinExistence type="predicted"/>
<organism evidence="8 9">
    <name type="scientific">Stygiobacter electus</name>
    <dbReference type="NCBI Taxonomy" id="3032292"/>
    <lineage>
        <taxon>Bacteria</taxon>
        <taxon>Pseudomonadati</taxon>
        <taxon>Ignavibacteriota</taxon>
        <taxon>Ignavibacteria</taxon>
        <taxon>Ignavibacteriales</taxon>
        <taxon>Melioribacteraceae</taxon>
        <taxon>Stygiobacter</taxon>
    </lineage>
</organism>